<organism evidence="2 3">
    <name type="scientific">Bradyrhizobium ontarionense</name>
    <dbReference type="NCBI Taxonomy" id="2898149"/>
    <lineage>
        <taxon>Bacteria</taxon>
        <taxon>Pseudomonadati</taxon>
        <taxon>Pseudomonadota</taxon>
        <taxon>Alphaproteobacteria</taxon>
        <taxon>Hyphomicrobiales</taxon>
        <taxon>Nitrobacteraceae</taxon>
        <taxon>Bradyrhizobium</taxon>
    </lineage>
</organism>
<keyword evidence="3" id="KW-1185">Reference proteome</keyword>
<dbReference type="CDD" id="cd02965">
    <property type="entry name" value="HyaE"/>
    <property type="match status" value="1"/>
</dbReference>
<gene>
    <name evidence="2" type="ORF">LQG66_15625</name>
</gene>
<dbReference type="EMBL" id="CP088156">
    <property type="protein sequence ID" value="UFZ08357.1"/>
    <property type="molecule type" value="Genomic_DNA"/>
</dbReference>
<proteinExistence type="inferred from homology"/>
<dbReference type="Gene3D" id="1.20.5.510">
    <property type="entry name" value="Single helix bin"/>
    <property type="match status" value="1"/>
</dbReference>
<accession>A0ABY3RMT1</accession>
<dbReference type="RefSeq" id="WP_231327804.1">
    <property type="nucleotide sequence ID" value="NZ_CP088156.1"/>
</dbReference>
<comment type="similarity">
    <text evidence="1">Belongs to the HupG/HyaE family.</text>
</comment>
<dbReference type="SUPFAM" id="SSF52833">
    <property type="entry name" value="Thioredoxin-like"/>
    <property type="match status" value="1"/>
</dbReference>
<evidence type="ECO:0000313" key="3">
    <source>
        <dbReference type="Proteomes" id="UP001431010"/>
    </source>
</evidence>
<protein>
    <submittedName>
        <fullName evidence="2">Hydrogenase accessory protein</fullName>
    </submittedName>
</protein>
<dbReference type="Pfam" id="PF07449">
    <property type="entry name" value="HyaE"/>
    <property type="match status" value="1"/>
</dbReference>
<dbReference type="Proteomes" id="UP001431010">
    <property type="component" value="Chromosome"/>
</dbReference>
<dbReference type="InterPro" id="IPR036249">
    <property type="entry name" value="Thioredoxin-like_sf"/>
</dbReference>
<reference evidence="2" key="1">
    <citation type="journal article" date="2024" name="Antonie Van Leeuwenhoek">
        <title>Bradyrhizobium ontarionense sp. nov., a novel bacterial symbiont isolated from Aeschynomene indica (Indian jointvetch), harbours photosynthesis, nitrogen fixation and nitrous oxide (N2O) reductase genes.</title>
        <authorList>
            <person name="Bromfield E.S.P."/>
            <person name="Cloutier S."/>
        </authorList>
    </citation>
    <scope>NUCLEOTIDE SEQUENCE</scope>
    <source>
        <strain evidence="2">A19</strain>
    </source>
</reference>
<dbReference type="InterPro" id="IPR010893">
    <property type="entry name" value="NiFe-hyd_mat_HyaE"/>
</dbReference>
<evidence type="ECO:0000256" key="1">
    <source>
        <dbReference type="ARBA" id="ARBA00009004"/>
    </source>
</evidence>
<sequence length="148" mass="15729">MEMQQRGPARMRGGLPEVDVGTVDGLLAETHRAGAVAVLLSAGDPLRFPEALDVAVVLPELIAAFQDRLRGAVIAREAEAELGTRFGVRVQPSLILCRGADTLGLIAKIQDWSVYVDRISRLIDRPLGATATVVASIVPVHQSAGAER</sequence>
<dbReference type="Gene3D" id="3.40.30.10">
    <property type="entry name" value="Glutaredoxin"/>
    <property type="match status" value="1"/>
</dbReference>
<evidence type="ECO:0000313" key="2">
    <source>
        <dbReference type="EMBL" id="UFZ08357.1"/>
    </source>
</evidence>
<name>A0ABY3RMT1_9BRAD</name>